<comment type="caution">
    <text evidence="7">Lacks conserved residue(s) required for the propagation of feature annotation.</text>
</comment>
<dbReference type="CDD" id="cd04317">
    <property type="entry name" value="EcAspRS_like_N"/>
    <property type="match status" value="1"/>
</dbReference>
<dbReference type="Proteomes" id="UP000027982">
    <property type="component" value="Chromosome"/>
</dbReference>
<evidence type="ECO:0000256" key="1">
    <source>
        <dbReference type="ARBA" id="ARBA00006303"/>
    </source>
</evidence>
<dbReference type="GO" id="GO:0005737">
    <property type="term" value="C:cytoplasm"/>
    <property type="evidence" value="ECO:0007669"/>
    <property type="project" value="UniProtKB-SubCell"/>
</dbReference>
<accession>A0A068NTQ4</accession>
<dbReference type="Pfam" id="PF01336">
    <property type="entry name" value="tRNA_anti-codon"/>
    <property type="match status" value="1"/>
</dbReference>
<evidence type="ECO:0000313" key="10">
    <source>
        <dbReference type="Proteomes" id="UP000027982"/>
    </source>
</evidence>
<dbReference type="GO" id="GO:0004815">
    <property type="term" value="F:aspartate-tRNA ligase activity"/>
    <property type="evidence" value="ECO:0007669"/>
    <property type="project" value="UniProtKB-UniRule"/>
</dbReference>
<dbReference type="KEGG" id="fgi:OP10G_3374"/>
<evidence type="ECO:0000259" key="8">
    <source>
        <dbReference type="PROSITE" id="PS50862"/>
    </source>
</evidence>
<dbReference type="Pfam" id="PF02938">
    <property type="entry name" value="GAD"/>
    <property type="match status" value="1"/>
</dbReference>
<dbReference type="Gene3D" id="3.30.1360.30">
    <property type="entry name" value="GAD-like domain"/>
    <property type="match status" value="1"/>
</dbReference>
<evidence type="ECO:0000313" key="9">
    <source>
        <dbReference type="EMBL" id="AIE86742.1"/>
    </source>
</evidence>
<dbReference type="PROSITE" id="PS50862">
    <property type="entry name" value="AA_TRNA_LIGASE_II"/>
    <property type="match status" value="1"/>
</dbReference>
<dbReference type="Gene3D" id="3.30.930.10">
    <property type="entry name" value="Bira Bifunctional Protein, Domain 2"/>
    <property type="match status" value="1"/>
</dbReference>
<evidence type="ECO:0000256" key="7">
    <source>
        <dbReference type="HAMAP-Rule" id="MF_00044"/>
    </source>
</evidence>
<dbReference type="GO" id="GO:0005524">
    <property type="term" value="F:ATP binding"/>
    <property type="evidence" value="ECO:0007669"/>
    <property type="project" value="UniProtKB-UniRule"/>
</dbReference>
<dbReference type="PANTHER" id="PTHR22594">
    <property type="entry name" value="ASPARTYL/LYSYL-TRNA SYNTHETASE"/>
    <property type="match status" value="1"/>
</dbReference>
<dbReference type="Gene3D" id="2.40.50.140">
    <property type="entry name" value="Nucleic acid-binding proteins"/>
    <property type="match status" value="1"/>
</dbReference>
<dbReference type="Pfam" id="PF00152">
    <property type="entry name" value="tRNA-synt_2"/>
    <property type="match status" value="1"/>
</dbReference>
<dbReference type="InterPro" id="IPR047089">
    <property type="entry name" value="Asp-tRNA-ligase_1_N"/>
</dbReference>
<feature type="binding site" evidence="7">
    <location>
        <position position="177"/>
    </location>
    <ligand>
        <name>L-aspartate</name>
        <dbReference type="ChEBI" id="CHEBI:29991"/>
    </ligand>
</feature>
<dbReference type="EMBL" id="CP007139">
    <property type="protein sequence ID" value="AIE86742.1"/>
    <property type="molecule type" value="Genomic_DNA"/>
</dbReference>
<feature type="binding site" evidence="7">
    <location>
        <position position="223"/>
    </location>
    <ligand>
        <name>L-aspartate</name>
        <dbReference type="ChEBI" id="CHEBI:29991"/>
    </ligand>
</feature>
<dbReference type="SUPFAM" id="SSF55681">
    <property type="entry name" value="Class II aaRS and biotin synthetases"/>
    <property type="match status" value="1"/>
</dbReference>
<name>A0A068NTQ4_FIMGI</name>
<dbReference type="RefSeq" id="WP_025229320.1">
    <property type="nucleotide sequence ID" value="NZ_CP007139.1"/>
</dbReference>
<dbReference type="InterPro" id="IPR004524">
    <property type="entry name" value="Asp-tRNA-ligase_1"/>
</dbReference>
<keyword evidence="7" id="KW-0963">Cytoplasm</keyword>
<keyword evidence="6 7" id="KW-0030">Aminoacyl-tRNA synthetase</keyword>
<evidence type="ECO:0000256" key="4">
    <source>
        <dbReference type="ARBA" id="ARBA00022840"/>
    </source>
</evidence>
<feature type="region of interest" description="Aspartate" evidence="7">
    <location>
        <begin position="201"/>
        <end position="204"/>
    </location>
</feature>
<feature type="binding site" evidence="7">
    <location>
        <begin position="223"/>
        <end position="225"/>
    </location>
    <ligand>
        <name>ATP</name>
        <dbReference type="ChEBI" id="CHEBI:30616"/>
    </ligand>
</feature>
<dbReference type="CDD" id="cd00777">
    <property type="entry name" value="AspRS_core"/>
    <property type="match status" value="1"/>
</dbReference>
<dbReference type="STRING" id="661478.OP10G_3374"/>
<dbReference type="InterPro" id="IPR012340">
    <property type="entry name" value="NA-bd_OB-fold"/>
</dbReference>
<feature type="site" description="Important for tRNA non-discrimination" evidence="7">
    <location>
        <position position="82"/>
    </location>
</feature>
<dbReference type="InterPro" id="IPR002312">
    <property type="entry name" value="Asp/Asn-tRNA-synth_IIb"/>
</dbReference>
<feature type="binding site" evidence="7">
    <location>
        <position position="488"/>
    </location>
    <ligand>
        <name>ATP</name>
        <dbReference type="ChEBI" id="CHEBI:30616"/>
    </ligand>
</feature>
<dbReference type="EC" id="6.1.1.23" evidence="7"/>
<dbReference type="InterPro" id="IPR047090">
    <property type="entry name" value="AspRS_core"/>
</dbReference>
<evidence type="ECO:0000256" key="5">
    <source>
        <dbReference type="ARBA" id="ARBA00022917"/>
    </source>
</evidence>
<evidence type="ECO:0000256" key="2">
    <source>
        <dbReference type="ARBA" id="ARBA00022598"/>
    </source>
</evidence>
<feature type="binding site" evidence="7">
    <location>
        <position position="232"/>
    </location>
    <ligand>
        <name>ATP</name>
        <dbReference type="ChEBI" id="CHEBI:30616"/>
    </ligand>
</feature>
<dbReference type="eggNOG" id="COG0173">
    <property type="taxonomic scope" value="Bacteria"/>
</dbReference>
<dbReference type="InterPro" id="IPR004115">
    <property type="entry name" value="GAD-like_sf"/>
</dbReference>
<evidence type="ECO:0000256" key="3">
    <source>
        <dbReference type="ARBA" id="ARBA00022741"/>
    </source>
</evidence>
<protein>
    <recommendedName>
        <fullName evidence="7">Aspartate--tRNA(Asp/Asn) ligase</fullName>
        <ecNumber evidence="7">6.1.1.23</ecNumber>
    </recommendedName>
    <alternativeName>
        <fullName evidence="7">Aspartyl-tRNA synthetase</fullName>
        <shortName evidence="7">AspRS</shortName>
    </alternativeName>
    <alternativeName>
        <fullName evidence="7">Non-discriminating aspartyl-tRNA synthetase</fullName>
        <shortName evidence="7">ND-AspRS</shortName>
    </alternativeName>
</protein>
<keyword evidence="3 7" id="KW-0547">Nucleotide-binding</keyword>
<keyword evidence="10" id="KW-1185">Reference proteome</keyword>
<dbReference type="HAMAP" id="MF_00044">
    <property type="entry name" value="Asp_tRNA_synth_type1"/>
    <property type="match status" value="1"/>
</dbReference>
<dbReference type="NCBIfam" id="NF001750">
    <property type="entry name" value="PRK00476.1"/>
    <property type="match status" value="1"/>
</dbReference>
<dbReference type="InterPro" id="IPR004365">
    <property type="entry name" value="NA-bd_OB_tRNA"/>
</dbReference>
<comment type="subcellular location">
    <subcellularLocation>
        <location evidence="7">Cytoplasm</location>
    </subcellularLocation>
</comment>
<dbReference type="GO" id="GO:0006422">
    <property type="term" value="P:aspartyl-tRNA aminoacylation"/>
    <property type="evidence" value="ECO:0007669"/>
    <property type="project" value="UniProtKB-UniRule"/>
</dbReference>
<dbReference type="InterPro" id="IPR006195">
    <property type="entry name" value="aa-tRNA-synth_II"/>
</dbReference>
<dbReference type="PANTHER" id="PTHR22594:SF5">
    <property type="entry name" value="ASPARTATE--TRNA LIGASE, MITOCHONDRIAL"/>
    <property type="match status" value="1"/>
</dbReference>
<reference evidence="9 10" key="1">
    <citation type="journal article" date="2014" name="PLoS ONE">
        <title>The first complete genome sequence of the class fimbriimonadia in the phylum armatimonadetes.</title>
        <authorList>
            <person name="Hu Z.Y."/>
            <person name="Wang Y.Z."/>
            <person name="Im W.T."/>
            <person name="Wang S.Y."/>
            <person name="Zhao G.P."/>
            <person name="Zheng H.J."/>
            <person name="Quan Z.X."/>
        </authorList>
    </citation>
    <scope>NUCLEOTIDE SEQUENCE [LARGE SCALE GENOMIC DNA]</scope>
    <source>
        <strain evidence="9">Gsoil 348</strain>
    </source>
</reference>
<comment type="similarity">
    <text evidence="1 7">Belongs to the class-II aminoacyl-tRNA synthetase family. Type 1 subfamily.</text>
</comment>
<dbReference type="NCBIfam" id="TIGR00459">
    <property type="entry name" value="aspS_bact"/>
    <property type="match status" value="1"/>
</dbReference>
<comment type="subunit">
    <text evidence="7">Homodimer.</text>
</comment>
<proteinExistence type="inferred from homology"/>
<sequence>MGFVQRTKTCGELRAAHAGEQVSLNGWAHRVRDLGGVLFVDLRDRTGLVQLTLDPNLFPNRNEIRSESCLSVTGEVRERAEGTKNPRMSTGDIEVIVTSYSILGPAKPLPFPVSDEDQMQSVNEELRVKHRYLDLRRPSMYRRLALRAAAMRMSRAYLDKEGFLEIETPIITKSTPEGARDYLVPFRNEPGKWYALPQSPQQYKQLLMVSGVERYYQMARCFRDESSRADRQPEFTQIDLEMSFIRQEDVLQVAEGMTRSVINGLIEEFELDKEPVGAFDRITYDEAMHLYGCDKPDMRFGLQLFDATELFRDTEFAVFKNVIESGGFIRGVRYPAGAKLSRKEVGALEEFAKEFGAKGLGTVMVEETLRGSLAKFVTPEMAVELRKLTRAEDGDLLLFVADEYAATNNVLYRLRLEIGDRLGLRDPRILKYIWVLDFPLVEWDADGNRWSSMHHPFTMPREEDLVHLETDPARIRAEAYDMVCNGTEAAGGSIRIHRSDIQARIFSMLGIDERTQQDRFGHILEAFSFGAPPHGGIAWGFDRFAMLLTDTENIREVMAFPKVANGYDPLMDAPSTVDAQQWAELGLRLS</sequence>
<dbReference type="GO" id="GO:0050560">
    <property type="term" value="F:aspartate-tRNA(Asn) ligase activity"/>
    <property type="evidence" value="ECO:0007669"/>
    <property type="project" value="UniProtKB-EC"/>
</dbReference>
<dbReference type="HOGENOM" id="CLU_014330_3_2_0"/>
<dbReference type="GO" id="GO:0003676">
    <property type="term" value="F:nucleic acid binding"/>
    <property type="evidence" value="ECO:0007669"/>
    <property type="project" value="InterPro"/>
</dbReference>
<feature type="domain" description="Aminoacyl-transfer RNA synthetases class-II family profile" evidence="8">
    <location>
        <begin position="146"/>
        <end position="561"/>
    </location>
</feature>
<comment type="catalytic activity">
    <reaction evidence="7">
        <text>tRNA(Asx) + L-aspartate + ATP = L-aspartyl-tRNA(Asx) + AMP + diphosphate</text>
        <dbReference type="Rhea" id="RHEA:18349"/>
        <dbReference type="Rhea" id="RHEA-COMP:9710"/>
        <dbReference type="Rhea" id="RHEA-COMP:9711"/>
        <dbReference type="ChEBI" id="CHEBI:29991"/>
        <dbReference type="ChEBI" id="CHEBI:30616"/>
        <dbReference type="ChEBI" id="CHEBI:33019"/>
        <dbReference type="ChEBI" id="CHEBI:78442"/>
        <dbReference type="ChEBI" id="CHEBI:78516"/>
        <dbReference type="ChEBI" id="CHEBI:456215"/>
        <dbReference type="EC" id="6.1.1.23"/>
    </reaction>
</comment>
<keyword evidence="4 7" id="KW-0067">ATP-binding</keyword>
<feature type="binding site" evidence="7">
    <location>
        <begin position="540"/>
        <end position="543"/>
    </location>
    <ligand>
        <name>ATP</name>
        <dbReference type="ChEBI" id="CHEBI:30616"/>
    </ligand>
</feature>
<feature type="binding site" evidence="7">
    <location>
        <position position="495"/>
    </location>
    <ligand>
        <name>L-aspartate</name>
        <dbReference type="ChEBI" id="CHEBI:29991"/>
    </ligand>
</feature>
<feature type="binding site" evidence="7">
    <location>
        <position position="454"/>
    </location>
    <ligand>
        <name>L-aspartate</name>
        <dbReference type="ChEBI" id="CHEBI:29991"/>
    </ligand>
</feature>
<dbReference type="SUPFAM" id="SSF50249">
    <property type="entry name" value="Nucleic acid-binding proteins"/>
    <property type="match status" value="1"/>
</dbReference>
<keyword evidence="2 7" id="KW-0436">Ligase</keyword>
<gene>
    <name evidence="7" type="primary">aspS</name>
    <name evidence="9" type="ORF">OP10G_3374</name>
</gene>
<dbReference type="OrthoDB" id="9802326at2"/>
<dbReference type="PRINTS" id="PR01042">
    <property type="entry name" value="TRNASYNTHASP"/>
</dbReference>
<dbReference type="InterPro" id="IPR004364">
    <property type="entry name" value="Aa-tRNA-synt_II"/>
</dbReference>
<dbReference type="SUPFAM" id="SSF55261">
    <property type="entry name" value="GAD domain-like"/>
    <property type="match status" value="1"/>
</dbReference>
<evidence type="ECO:0000256" key="6">
    <source>
        <dbReference type="ARBA" id="ARBA00023146"/>
    </source>
</evidence>
<dbReference type="AlphaFoldDB" id="A0A068NTQ4"/>
<keyword evidence="5 7" id="KW-0648">Protein biosynthesis</keyword>
<comment type="function">
    <text evidence="7">Aspartyl-tRNA synthetase with relaxed tRNA specificity since it is able to aspartylate not only its cognate tRNA(Asp) but also tRNA(Asn). Reaction proceeds in two steps: L-aspartate is first activated by ATP to form Asp-AMP and then transferred to the acceptor end of tRNA(Asp/Asn).</text>
</comment>
<dbReference type="InterPro" id="IPR029351">
    <property type="entry name" value="GAD_dom"/>
</dbReference>
<dbReference type="InterPro" id="IPR045864">
    <property type="entry name" value="aa-tRNA-synth_II/BPL/LPL"/>
</dbReference>
<organism evidence="9 10">
    <name type="scientific">Fimbriimonas ginsengisoli Gsoil 348</name>
    <dbReference type="NCBI Taxonomy" id="661478"/>
    <lineage>
        <taxon>Bacteria</taxon>
        <taxon>Bacillati</taxon>
        <taxon>Armatimonadota</taxon>
        <taxon>Fimbriimonadia</taxon>
        <taxon>Fimbriimonadales</taxon>
        <taxon>Fimbriimonadaceae</taxon>
        <taxon>Fimbriimonas</taxon>
    </lineage>
</organism>